<dbReference type="Proteomes" id="UP000516305">
    <property type="component" value="Chromosome"/>
</dbReference>
<evidence type="ECO:0000313" key="2">
    <source>
        <dbReference type="EMBL" id="QNR23441.1"/>
    </source>
</evidence>
<keyword evidence="1" id="KW-0472">Membrane</keyword>
<feature type="transmembrane region" description="Helical" evidence="1">
    <location>
        <begin position="12"/>
        <end position="37"/>
    </location>
</feature>
<dbReference type="RefSeq" id="WP_210757972.1">
    <property type="nucleotide sequence ID" value="NZ_CP060139.1"/>
</dbReference>
<evidence type="ECO:0000256" key="1">
    <source>
        <dbReference type="SAM" id="Phobius"/>
    </source>
</evidence>
<proteinExistence type="predicted"/>
<keyword evidence="3" id="KW-1185">Reference proteome</keyword>
<feature type="transmembrane region" description="Helical" evidence="1">
    <location>
        <begin position="44"/>
        <end position="61"/>
    </location>
</feature>
<keyword evidence="1" id="KW-0812">Transmembrane</keyword>
<accession>A0A7H0VCJ3</accession>
<dbReference type="AlphaFoldDB" id="A0A7H0VCJ3"/>
<feature type="transmembrane region" description="Helical" evidence="1">
    <location>
        <begin position="81"/>
        <end position="109"/>
    </location>
</feature>
<sequence>MKGLLRFSFLHLSLFIGALILSDLWVFIGLSFLAGWVPRMRVNFFYYLLLATLAFVVALFINPIPDFINQSVSDIMKLDSVSLWLIIALVSVLTMSLMAKAANALLLIFSPAPKPEKEEEEEDFID</sequence>
<evidence type="ECO:0000313" key="3">
    <source>
        <dbReference type="Proteomes" id="UP000516305"/>
    </source>
</evidence>
<reference evidence="2 3" key="1">
    <citation type="submission" date="2020-08" db="EMBL/GenBank/DDBJ databases">
        <title>Croceimicrobium hydrocarbonivorans gen. nov., sp. nov., a novel marine bacterium isolated from a bacterial consortium that degrades polyethylene terephthalate.</title>
        <authorList>
            <person name="Liu R."/>
        </authorList>
    </citation>
    <scope>NUCLEOTIDE SEQUENCE [LARGE SCALE GENOMIC DNA]</scope>
    <source>
        <strain evidence="2 3">A20-9</strain>
    </source>
</reference>
<dbReference type="EMBL" id="CP060139">
    <property type="protein sequence ID" value="QNR23441.1"/>
    <property type="molecule type" value="Genomic_DNA"/>
</dbReference>
<protein>
    <submittedName>
        <fullName evidence="2">Uncharacterized protein</fullName>
    </submittedName>
</protein>
<dbReference type="KEGG" id="chyd:H4K34_13790"/>
<keyword evidence="1" id="KW-1133">Transmembrane helix</keyword>
<gene>
    <name evidence="2" type="ORF">H4K34_13790</name>
</gene>
<name>A0A7H0VCJ3_9FLAO</name>
<organism evidence="2 3">
    <name type="scientific">Croceimicrobium hydrocarbonivorans</name>
    <dbReference type="NCBI Taxonomy" id="2761580"/>
    <lineage>
        <taxon>Bacteria</taxon>
        <taxon>Pseudomonadati</taxon>
        <taxon>Bacteroidota</taxon>
        <taxon>Flavobacteriia</taxon>
        <taxon>Flavobacteriales</taxon>
        <taxon>Owenweeksiaceae</taxon>
        <taxon>Croceimicrobium</taxon>
    </lineage>
</organism>